<dbReference type="InterPro" id="IPR021272">
    <property type="entry name" value="DUF2851"/>
</dbReference>
<keyword evidence="2" id="KW-1185">Reference proteome</keyword>
<sequence>MDLKEDFLSFIWQFRQYKTQDLRTTSGDELQVLTVGQPNKHAGPDFFNAKVVVAGTTWIGNVEIHVRSSEWIGHGHEQDLAYNNVILHVVLENDLPVQRADGSFMPTLELKSIFHQHILENYNGLVEVRRPFPCHAQLQAVDPVVFHSTCSRMLIERLESKSSEVREKLDQYKGDWEATFNFFLARSFGFKVNALPFEVLASSFDMQLYAKYRDAPLQTEALIFGQAGFLAQDFNDAYPAQLRREYIFLQQKHGLKPMEVSIWKFLRMRPTGFPTVRLAQFAALMNASEHLFSRMLHSSDLKDLKLILCKLPIHSYWKAHYHFEKQAPAFVPQLGSASIESIIINAMCLITFSYGRIMDLESYMEKAVSILEQLPAEQNHVLRQYRSAGLKIETAFTSQALLQLNKRYCANMQCLRCGIGVHLLKRT</sequence>
<comment type="caution">
    <text evidence="1">The sequence shown here is derived from an EMBL/GenBank/DDBJ whole genome shotgun (WGS) entry which is preliminary data.</text>
</comment>
<dbReference type="Proteomes" id="UP000651668">
    <property type="component" value="Unassembled WGS sequence"/>
</dbReference>
<dbReference type="RefSeq" id="WP_188625755.1">
    <property type="nucleotide sequence ID" value="NZ_BMIL01000003.1"/>
</dbReference>
<proteinExistence type="predicted"/>
<evidence type="ECO:0000313" key="1">
    <source>
        <dbReference type="EMBL" id="GGC58330.1"/>
    </source>
</evidence>
<dbReference type="EMBL" id="BMIL01000003">
    <property type="protein sequence ID" value="GGC58330.1"/>
    <property type="molecule type" value="Genomic_DNA"/>
</dbReference>
<evidence type="ECO:0000313" key="2">
    <source>
        <dbReference type="Proteomes" id="UP000651668"/>
    </source>
</evidence>
<reference evidence="1" key="2">
    <citation type="submission" date="2020-09" db="EMBL/GenBank/DDBJ databases">
        <authorList>
            <person name="Sun Q."/>
            <person name="Zhou Y."/>
        </authorList>
    </citation>
    <scope>NUCLEOTIDE SEQUENCE</scope>
    <source>
        <strain evidence="1">CGMCC 1.15343</strain>
    </source>
</reference>
<reference evidence="1" key="1">
    <citation type="journal article" date="2014" name="Int. J. Syst. Evol. Microbiol.">
        <title>Complete genome sequence of Corynebacterium casei LMG S-19264T (=DSM 44701T), isolated from a smear-ripened cheese.</title>
        <authorList>
            <consortium name="US DOE Joint Genome Institute (JGI-PGF)"/>
            <person name="Walter F."/>
            <person name="Albersmeier A."/>
            <person name="Kalinowski J."/>
            <person name="Ruckert C."/>
        </authorList>
    </citation>
    <scope>NUCLEOTIDE SEQUENCE</scope>
    <source>
        <strain evidence="1">CGMCC 1.15343</strain>
    </source>
</reference>
<dbReference type="Pfam" id="PF11013">
    <property type="entry name" value="DUF2851"/>
    <property type="match status" value="1"/>
</dbReference>
<name>A0A916XA31_9SPHI</name>
<gene>
    <name evidence="1" type="ORF">GCM10011387_10000</name>
</gene>
<accession>A0A916XA31</accession>
<dbReference type="AlphaFoldDB" id="A0A916XA31"/>
<protein>
    <recommendedName>
        <fullName evidence="3">DUF2851 domain-containing protein</fullName>
    </recommendedName>
</protein>
<organism evidence="1 2">
    <name type="scientific">Pedobacter quisquiliarum</name>
    <dbReference type="NCBI Taxonomy" id="1834438"/>
    <lineage>
        <taxon>Bacteria</taxon>
        <taxon>Pseudomonadati</taxon>
        <taxon>Bacteroidota</taxon>
        <taxon>Sphingobacteriia</taxon>
        <taxon>Sphingobacteriales</taxon>
        <taxon>Sphingobacteriaceae</taxon>
        <taxon>Pedobacter</taxon>
    </lineage>
</organism>
<evidence type="ECO:0008006" key="3">
    <source>
        <dbReference type="Google" id="ProtNLM"/>
    </source>
</evidence>